<dbReference type="Pfam" id="PF01593">
    <property type="entry name" value="Amino_oxidase"/>
    <property type="match status" value="1"/>
</dbReference>
<dbReference type="InterPro" id="IPR036188">
    <property type="entry name" value="FAD/NAD-bd_sf"/>
</dbReference>
<dbReference type="PANTHER" id="PTHR42841">
    <property type="entry name" value="AMINE OXIDASE"/>
    <property type="match status" value="1"/>
</dbReference>
<protein>
    <submittedName>
        <fullName evidence="2">NAD(P)/FAD-dependent oxidoreductase</fullName>
        <ecNumber evidence="2">1.-.-.-</ecNumber>
    </submittedName>
</protein>
<keyword evidence="3" id="KW-1185">Reference proteome</keyword>
<accession>A0ABV2TV52</accession>
<keyword evidence="2" id="KW-0560">Oxidoreductase</keyword>
<proteinExistence type="predicted"/>
<dbReference type="InterPro" id="IPR002937">
    <property type="entry name" value="Amino_oxidase"/>
</dbReference>
<feature type="domain" description="Amine oxidase" evidence="1">
    <location>
        <begin position="15"/>
        <end position="409"/>
    </location>
</feature>
<gene>
    <name evidence="2" type="ORF">ABXZ32_07080</name>
</gene>
<dbReference type="EMBL" id="JBEWYP010000003">
    <property type="protein sequence ID" value="MET7029151.1"/>
    <property type="molecule type" value="Genomic_DNA"/>
</dbReference>
<dbReference type="GO" id="GO:0016491">
    <property type="term" value="F:oxidoreductase activity"/>
    <property type="evidence" value="ECO:0007669"/>
    <property type="project" value="UniProtKB-KW"/>
</dbReference>
<sequence>MEKSEYTINIVGAGISGLVAALVLEKEGYSTTIYEATDRAGGRVKTDIYEGFQLDHGFQVLLDAYPMAKKYLDMDSLALQKFLPGAVIFKDGKNKTLGDPLRNVSLLIPTLLANIGTVSDKFKILKLNNELKAMSLEQIFASKETSTLTYLKDRGFSDDIISSFFKPFFSGIFLEPNLETSCRMFQFVYKMFGEGLAVLPKAGIGAIAEQLASKLKRSNIILNTPVERVLEGKLVLADGKELPSHYTIIATDASHLTGDLIMETVTWKRCETFYFTTPKRIIPRPLIGLIADKDALINNLFFHTSLEMANRGEGELLSVTLVKEHQLSDKDVLDRVVQELEQYCGITELTFLKRYQIKKALPQLTNLQYSMTPQQTQWSPSIYLAGDHHLYGSLNAAMTTGEMAAKAILEHMKTTS</sequence>
<comment type="caution">
    <text evidence="2">The sequence shown here is derived from an EMBL/GenBank/DDBJ whole genome shotgun (WGS) entry which is preliminary data.</text>
</comment>
<dbReference type="EC" id="1.-.-.-" evidence="2"/>
<dbReference type="SUPFAM" id="SSF51905">
    <property type="entry name" value="FAD/NAD(P)-binding domain"/>
    <property type="match status" value="1"/>
</dbReference>
<dbReference type="Proteomes" id="UP001549773">
    <property type="component" value="Unassembled WGS sequence"/>
</dbReference>
<dbReference type="Gene3D" id="3.50.50.60">
    <property type="entry name" value="FAD/NAD(P)-binding domain"/>
    <property type="match status" value="1"/>
</dbReference>
<reference evidence="2 3" key="1">
    <citation type="submission" date="2024-07" db="EMBL/GenBank/DDBJ databases">
        <title>The genome sequence of type strain Sediminicola luteus GDMCC 1.2596T.</title>
        <authorList>
            <person name="Liu Y."/>
        </authorList>
    </citation>
    <scope>NUCLEOTIDE SEQUENCE [LARGE SCALE GENOMIC DNA]</scope>
    <source>
        <strain evidence="2 3">GDMCC 1.2596</strain>
    </source>
</reference>
<name>A0ABV2TV52_9FLAO</name>
<dbReference type="RefSeq" id="WP_354617975.1">
    <property type="nucleotide sequence ID" value="NZ_JBEWYP010000003.1"/>
</dbReference>
<evidence type="ECO:0000313" key="3">
    <source>
        <dbReference type="Proteomes" id="UP001549773"/>
    </source>
</evidence>
<evidence type="ECO:0000259" key="1">
    <source>
        <dbReference type="Pfam" id="PF01593"/>
    </source>
</evidence>
<organism evidence="2 3">
    <name type="scientific">Sediminicola luteus</name>
    <dbReference type="NCBI Taxonomy" id="319238"/>
    <lineage>
        <taxon>Bacteria</taxon>
        <taxon>Pseudomonadati</taxon>
        <taxon>Bacteroidota</taxon>
        <taxon>Flavobacteriia</taxon>
        <taxon>Flavobacteriales</taxon>
        <taxon>Flavobacteriaceae</taxon>
        <taxon>Sediminicola</taxon>
    </lineage>
</organism>
<evidence type="ECO:0000313" key="2">
    <source>
        <dbReference type="EMBL" id="MET7029151.1"/>
    </source>
</evidence>